<protein>
    <submittedName>
        <fullName evidence="1">Uncharacterized protein</fullName>
    </submittedName>
</protein>
<evidence type="ECO:0000313" key="2">
    <source>
        <dbReference type="Proteomes" id="UP001279734"/>
    </source>
</evidence>
<dbReference type="Proteomes" id="UP001279734">
    <property type="component" value="Unassembled WGS sequence"/>
</dbReference>
<dbReference type="AlphaFoldDB" id="A0AAD3RXW8"/>
<sequence length="75" mass="8256">MTIGTSYESNPAGTAIGFAIILIDDNHRRERLKRQRSPRSGSCQTTCACLGRLGSAADGVIVEPYVEQNRFQFHS</sequence>
<accession>A0AAD3RXW8</accession>
<dbReference type="EMBL" id="BSYO01000001">
    <property type="protein sequence ID" value="GMH00003.1"/>
    <property type="molecule type" value="Genomic_DNA"/>
</dbReference>
<proteinExistence type="predicted"/>
<name>A0AAD3RXW8_NEPGR</name>
<gene>
    <name evidence="1" type="ORF">Nepgr_001842</name>
</gene>
<evidence type="ECO:0000313" key="1">
    <source>
        <dbReference type="EMBL" id="GMH00003.1"/>
    </source>
</evidence>
<reference evidence="1" key="1">
    <citation type="submission" date="2023-05" db="EMBL/GenBank/DDBJ databases">
        <title>Nepenthes gracilis genome sequencing.</title>
        <authorList>
            <person name="Fukushima K."/>
        </authorList>
    </citation>
    <scope>NUCLEOTIDE SEQUENCE</scope>
    <source>
        <strain evidence="1">SING2019-196</strain>
    </source>
</reference>
<organism evidence="1 2">
    <name type="scientific">Nepenthes gracilis</name>
    <name type="common">Slender pitcher plant</name>
    <dbReference type="NCBI Taxonomy" id="150966"/>
    <lineage>
        <taxon>Eukaryota</taxon>
        <taxon>Viridiplantae</taxon>
        <taxon>Streptophyta</taxon>
        <taxon>Embryophyta</taxon>
        <taxon>Tracheophyta</taxon>
        <taxon>Spermatophyta</taxon>
        <taxon>Magnoliopsida</taxon>
        <taxon>eudicotyledons</taxon>
        <taxon>Gunneridae</taxon>
        <taxon>Pentapetalae</taxon>
        <taxon>Caryophyllales</taxon>
        <taxon>Nepenthaceae</taxon>
        <taxon>Nepenthes</taxon>
    </lineage>
</organism>
<comment type="caution">
    <text evidence="1">The sequence shown here is derived from an EMBL/GenBank/DDBJ whole genome shotgun (WGS) entry which is preliminary data.</text>
</comment>
<keyword evidence="2" id="KW-1185">Reference proteome</keyword>